<organism evidence="1 2">
    <name type="scientific">Nibrella viscosa</name>
    <dbReference type="NCBI Taxonomy" id="1084524"/>
    <lineage>
        <taxon>Bacteria</taxon>
        <taxon>Pseudomonadati</taxon>
        <taxon>Bacteroidota</taxon>
        <taxon>Cytophagia</taxon>
        <taxon>Cytophagales</taxon>
        <taxon>Spirosomataceae</taxon>
        <taxon>Nibrella</taxon>
    </lineage>
</organism>
<reference evidence="2" key="1">
    <citation type="journal article" date="2019" name="Int. J. Syst. Evol. Microbiol.">
        <title>The Global Catalogue of Microorganisms (GCM) 10K type strain sequencing project: providing services to taxonomists for standard genome sequencing and annotation.</title>
        <authorList>
            <consortium name="The Broad Institute Genomics Platform"/>
            <consortium name="The Broad Institute Genome Sequencing Center for Infectious Disease"/>
            <person name="Wu L."/>
            <person name="Ma J."/>
        </authorList>
    </citation>
    <scope>NUCLEOTIDE SEQUENCE [LARGE SCALE GENOMIC DNA]</scope>
    <source>
        <strain evidence="2">JCM 17925</strain>
    </source>
</reference>
<keyword evidence="2" id="KW-1185">Reference proteome</keyword>
<protein>
    <submittedName>
        <fullName evidence="1">Uncharacterized protein</fullName>
    </submittedName>
</protein>
<gene>
    <name evidence="1" type="ORF">GCM10023187_20660</name>
</gene>
<name>A0ABP8KCT3_9BACT</name>
<sequence>MPYWFTYLFVAYLASVRPPAPTATALLNNAKWFGKAVAWRIDPQLDKPCTEKEFGLNLVTDIPHSRGSYDRKAAVTGCMKKCWATQFLSFSGIPLAVGRYTASSLKRCAGAGSPLSYLLLDGGDVKAEEFLSQTGWIEVSAYNPATKEIEGKFEVTLKSNKGEIMQFSEGIFKTRLTNQ</sequence>
<dbReference type="EMBL" id="BAABHB010000003">
    <property type="protein sequence ID" value="GAA4404011.1"/>
    <property type="molecule type" value="Genomic_DNA"/>
</dbReference>
<dbReference type="RefSeq" id="WP_345266686.1">
    <property type="nucleotide sequence ID" value="NZ_BAABHB010000003.1"/>
</dbReference>
<comment type="caution">
    <text evidence="1">The sequence shown here is derived from an EMBL/GenBank/DDBJ whole genome shotgun (WGS) entry which is preliminary data.</text>
</comment>
<evidence type="ECO:0000313" key="1">
    <source>
        <dbReference type="EMBL" id="GAA4404011.1"/>
    </source>
</evidence>
<accession>A0ABP8KCT3</accession>
<dbReference type="Proteomes" id="UP001500936">
    <property type="component" value="Unassembled WGS sequence"/>
</dbReference>
<proteinExistence type="predicted"/>
<evidence type="ECO:0000313" key="2">
    <source>
        <dbReference type="Proteomes" id="UP001500936"/>
    </source>
</evidence>